<evidence type="ECO:0000256" key="1">
    <source>
        <dbReference type="ARBA" id="ARBA00001946"/>
    </source>
</evidence>
<evidence type="ECO:0000313" key="5">
    <source>
        <dbReference type="Proteomes" id="UP001618531"/>
    </source>
</evidence>
<dbReference type="Pfam" id="PF00293">
    <property type="entry name" value="NUDIX"/>
    <property type="match status" value="1"/>
</dbReference>
<reference evidence="4 5" key="1">
    <citation type="submission" date="2024-11" db="EMBL/GenBank/DDBJ databases">
        <title>Identification and Characterization of a Novel Fosfomycin Bacillithiol Transferase FosB8 in Paenibacillus illinoisensis.</title>
        <authorList>
            <person name="Lu W."/>
        </authorList>
    </citation>
    <scope>NUCLEOTIDE SEQUENCE [LARGE SCALE GENOMIC DNA]</scope>
    <source>
        <strain evidence="4 5">WP77</strain>
    </source>
</reference>
<dbReference type="InterPro" id="IPR015797">
    <property type="entry name" value="NUDIX_hydrolase-like_dom_sf"/>
</dbReference>
<organism evidence="4 5">
    <name type="scientific">Paenibacillus illinoisensis</name>
    <dbReference type="NCBI Taxonomy" id="59845"/>
    <lineage>
        <taxon>Bacteria</taxon>
        <taxon>Bacillati</taxon>
        <taxon>Bacillota</taxon>
        <taxon>Bacilli</taxon>
        <taxon>Bacillales</taxon>
        <taxon>Paenibacillaceae</taxon>
        <taxon>Paenibacillus</taxon>
    </lineage>
</organism>
<dbReference type="GO" id="GO:0016787">
    <property type="term" value="F:hydrolase activity"/>
    <property type="evidence" value="ECO:0007669"/>
    <property type="project" value="UniProtKB-KW"/>
</dbReference>
<dbReference type="Proteomes" id="UP001618531">
    <property type="component" value="Unassembled WGS sequence"/>
</dbReference>
<feature type="domain" description="Nudix hydrolase" evidence="3">
    <location>
        <begin position="27"/>
        <end position="175"/>
    </location>
</feature>
<comment type="caution">
    <text evidence="4">The sequence shown here is derived from an EMBL/GenBank/DDBJ whole genome shotgun (WGS) entry which is preliminary data.</text>
</comment>
<comment type="cofactor">
    <cofactor evidence="1">
        <name>Mg(2+)</name>
        <dbReference type="ChEBI" id="CHEBI:18420"/>
    </cofactor>
</comment>
<dbReference type="PROSITE" id="PS51462">
    <property type="entry name" value="NUDIX"/>
    <property type="match status" value="1"/>
</dbReference>
<gene>
    <name evidence="4" type="ORF">ACINKY_08400</name>
</gene>
<dbReference type="InterPro" id="IPR000086">
    <property type="entry name" value="NUDIX_hydrolase_dom"/>
</dbReference>
<dbReference type="InterPro" id="IPR020084">
    <property type="entry name" value="NUDIX_hydrolase_CS"/>
</dbReference>
<sequence length="192" mass="22281">MVSIDKTSLDVHEPFECETLTKGESFMFYVNARAFIERQERERTEIIIQTRNKKNEVSLELPGGRLELYESIIDALRREVYEETGLTVVAVEGSHKRIDTCGINPNFEVECLEPYCVYQTMKGPVDSIGMYFICQVEGKLLQEGDETTNIGWRTIDEVYERMIDDPRQFSDVDRAGIIYYLKHRFGKELEGD</sequence>
<dbReference type="RefSeq" id="WP_402873552.1">
    <property type="nucleotide sequence ID" value="NZ_JBIYSL010000002.1"/>
</dbReference>
<dbReference type="PANTHER" id="PTHR43046:SF14">
    <property type="entry name" value="MUTT_NUDIX FAMILY PROTEIN"/>
    <property type="match status" value="1"/>
</dbReference>
<dbReference type="PANTHER" id="PTHR43046">
    <property type="entry name" value="GDP-MANNOSE MANNOSYL HYDROLASE"/>
    <property type="match status" value="1"/>
</dbReference>
<dbReference type="EMBL" id="JBIYSL010000002">
    <property type="protein sequence ID" value="MFK0522221.1"/>
    <property type="molecule type" value="Genomic_DNA"/>
</dbReference>
<evidence type="ECO:0000313" key="4">
    <source>
        <dbReference type="EMBL" id="MFK0522221.1"/>
    </source>
</evidence>
<dbReference type="SUPFAM" id="SSF55811">
    <property type="entry name" value="Nudix"/>
    <property type="match status" value="1"/>
</dbReference>
<dbReference type="Gene3D" id="3.90.79.10">
    <property type="entry name" value="Nucleoside Triphosphate Pyrophosphohydrolase"/>
    <property type="match status" value="1"/>
</dbReference>
<evidence type="ECO:0000256" key="2">
    <source>
        <dbReference type="ARBA" id="ARBA00022801"/>
    </source>
</evidence>
<name>A0ABW8HRE4_9BACL</name>
<keyword evidence="2 4" id="KW-0378">Hydrolase</keyword>
<accession>A0ABW8HRE4</accession>
<keyword evidence="5" id="KW-1185">Reference proteome</keyword>
<protein>
    <submittedName>
        <fullName evidence="4">NUDIX hydrolase</fullName>
    </submittedName>
</protein>
<evidence type="ECO:0000259" key="3">
    <source>
        <dbReference type="PROSITE" id="PS51462"/>
    </source>
</evidence>
<dbReference type="PROSITE" id="PS00893">
    <property type="entry name" value="NUDIX_BOX"/>
    <property type="match status" value="1"/>
</dbReference>
<proteinExistence type="predicted"/>